<dbReference type="EnsemblBacteria" id="CAF28364">
    <property type="protein sequence ID" value="CAF28364"/>
    <property type="gene ID" value="BH16010"/>
</dbReference>
<dbReference type="AlphaFoldDB" id="A0A0H3M731"/>
<reference evidence="3 4" key="1">
    <citation type="journal article" date="2004" name="Proc. Natl. Acad. Sci. U.S.A.">
        <title>The louse-borne human pathogen Bartonella quintana is a genomic derivative of the zoonotic agent Bartonella henselae.</title>
        <authorList>
            <person name="Alsmark U.C.M."/>
            <person name="Frank A.C."/>
            <person name="Karlberg E.O."/>
            <person name="Legault B.-A."/>
            <person name="Ardell D.H."/>
            <person name="Canbaeck B."/>
            <person name="Eriksson A.-S."/>
            <person name="Naeslund A.K."/>
            <person name="Handley S.A."/>
            <person name="Huvet M."/>
            <person name="La Scola B."/>
            <person name="Holmberg M."/>
            <person name="Andersson S.G.E."/>
        </authorList>
    </citation>
    <scope>NUCLEOTIDE SEQUENCE [LARGE SCALE GENOMIC DNA]</scope>
    <source>
        <strain evidence="4">ATCC 49882 / DSM 28221 / CCUG 30454 / Houston 1</strain>
    </source>
</reference>
<feature type="region of interest" description="Disordered" evidence="2">
    <location>
        <begin position="28"/>
        <end position="86"/>
    </location>
</feature>
<keyword evidence="4" id="KW-1185">Reference proteome</keyword>
<evidence type="ECO:0008006" key="5">
    <source>
        <dbReference type="Google" id="ProtNLM"/>
    </source>
</evidence>
<evidence type="ECO:0000256" key="2">
    <source>
        <dbReference type="SAM" id="MobiDB-lite"/>
    </source>
</evidence>
<organism evidence="3 4">
    <name type="scientific">Bartonella henselae (strain ATCC 49882 / DSM 28221 / CCUG 30454 / Houston 1)</name>
    <name type="common">Rochalimaea henselae</name>
    <dbReference type="NCBI Taxonomy" id="283166"/>
    <lineage>
        <taxon>Bacteria</taxon>
        <taxon>Pseudomonadati</taxon>
        <taxon>Pseudomonadota</taxon>
        <taxon>Alphaproteobacteria</taxon>
        <taxon>Hyphomicrobiales</taxon>
        <taxon>Bartonellaceae</taxon>
        <taxon>Bartonella</taxon>
    </lineage>
</organism>
<accession>A0A0H3M731</accession>
<dbReference type="Pfam" id="PF07896">
    <property type="entry name" value="DUF1674"/>
    <property type="match status" value="1"/>
</dbReference>
<evidence type="ECO:0000313" key="4">
    <source>
        <dbReference type="Proteomes" id="UP000000421"/>
    </source>
</evidence>
<dbReference type="Proteomes" id="UP000000421">
    <property type="component" value="Chromosome"/>
</dbReference>
<gene>
    <name evidence="3" type="ordered locus">BH16010</name>
</gene>
<name>A0A0H3M731_BARHE</name>
<dbReference type="EMBL" id="BX897699">
    <property type="protein sequence ID" value="CAF28364.1"/>
    <property type="molecule type" value="Genomic_DNA"/>
</dbReference>
<sequence length="86" mass="10061">MMGFSFYFFNEERYKMDKKDYKINKQNATAAKQQPLSPAAQRALNEAEERRKHETNEEKPLENGGRGGKDPSRYGDWEIKGRAIDF</sequence>
<dbReference type="PaxDb" id="283166-BH16010"/>
<feature type="compositionally biased region" description="Basic and acidic residues" evidence="2">
    <location>
        <begin position="45"/>
        <end position="86"/>
    </location>
</feature>
<dbReference type="InterPro" id="IPR012875">
    <property type="entry name" value="SDHF4"/>
</dbReference>
<proteinExistence type="inferred from homology"/>
<protein>
    <recommendedName>
        <fullName evidence="5">DUF1674 domain-containing protein</fullName>
    </recommendedName>
</protein>
<evidence type="ECO:0000313" key="3">
    <source>
        <dbReference type="EMBL" id="CAF28364.1"/>
    </source>
</evidence>
<dbReference type="KEGG" id="bhe:BH16010"/>
<dbReference type="eggNOG" id="COG5508">
    <property type="taxonomic scope" value="Bacteria"/>
</dbReference>
<comment type="similarity">
    <text evidence="1">Belongs to the SDHAF4 family.</text>
</comment>
<evidence type="ECO:0000256" key="1">
    <source>
        <dbReference type="ARBA" id="ARBA00005701"/>
    </source>
</evidence>